<evidence type="ECO:0000259" key="19">
    <source>
        <dbReference type="PROSITE" id="PS51007"/>
    </source>
</evidence>
<evidence type="ECO:0000256" key="15">
    <source>
        <dbReference type="PIRSR" id="PIRSR038455-1"/>
    </source>
</evidence>
<dbReference type="PROSITE" id="PS51007">
    <property type="entry name" value="CYTC"/>
    <property type="match status" value="1"/>
</dbReference>
<dbReference type="GO" id="GO:0020037">
    <property type="term" value="F:heme binding"/>
    <property type="evidence" value="ECO:0007669"/>
    <property type="project" value="InterPro"/>
</dbReference>
<dbReference type="Pfam" id="PF21342">
    <property type="entry name" value="SoxA-TsdA_cyt-c"/>
    <property type="match status" value="2"/>
</dbReference>
<evidence type="ECO:0000256" key="12">
    <source>
        <dbReference type="ARBA" id="ARBA00048077"/>
    </source>
</evidence>
<feature type="binding site" description="axial binding residue" evidence="17">
    <location>
        <position position="128"/>
    </location>
    <ligand>
        <name>heme c</name>
        <dbReference type="ChEBI" id="CHEBI:61717"/>
        <label>1</label>
    </ligand>
    <ligandPart>
        <name>Fe</name>
        <dbReference type="ChEBI" id="CHEBI:18248"/>
    </ligandPart>
</feature>
<feature type="binding site" description="covalent" evidence="16">
    <location>
        <position position="195"/>
    </location>
    <ligand>
        <name>heme c</name>
        <dbReference type="ChEBI" id="CHEBI:61717"/>
        <label>2</label>
    </ligand>
</feature>
<accession>A0A8G2CPN0</accession>
<keyword evidence="3 14" id="KW-0813">Transport</keyword>
<feature type="binding site" description="covalent" evidence="16">
    <location>
        <position position="192"/>
    </location>
    <ligand>
        <name>heme c</name>
        <dbReference type="ChEBI" id="CHEBI:61717"/>
        <label>2</label>
    </ligand>
</feature>
<evidence type="ECO:0000256" key="13">
    <source>
        <dbReference type="ARBA" id="ARBA00048423"/>
    </source>
</evidence>
<evidence type="ECO:0000256" key="18">
    <source>
        <dbReference type="SAM" id="SignalP"/>
    </source>
</evidence>
<feature type="binding site" evidence="16">
    <location>
        <position position="235"/>
    </location>
    <ligand>
        <name>substrate</name>
    </ligand>
</feature>
<feature type="domain" description="Cytochrome c" evidence="19">
    <location>
        <begin position="172"/>
        <end position="278"/>
    </location>
</feature>
<evidence type="ECO:0000256" key="3">
    <source>
        <dbReference type="ARBA" id="ARBA00022448"/>
    </source>
</evidence>
<comment type="caution">
    <text evidence="20">The sequence shown here is derived from an EMBL/GenBank/DDBJ whole genome shotgun (WGS) entry which is preliminary data.</text>
</comment>
<dbReference type="EC" id="2.8.5.2" evidence="14"/>
<protein>
    <recommendedName>
        <fullName evidence="14">SoxAX cytochrome complex subunit A</fullName>
        <ecNumber evidence="14">2.8.5.2</ecNumber>
    </recommendedName>
    <alternativeName>
        <fullName evidence="14">Protein SoxA</fullName>
    </alternativeName>
    <alternativeName>
        <fullName evidence="14">Sulfur oxidizing protein A</fullName>
    </alternativeName>
    <alternativeName>
        <fullName evidence="14">Thiosulfate-oxidizing multienzyme system protein SoxA</fullName>
    </alternativeName>
</protein>
<gene>
    <name evidence="20" type="ORF">SAMN05421828_1377</name>
</gene>
<comment type="subcellular location">
    <subcellularLocation>
        <location evidence="1 14">Periplasm</location>
    </subcellularLocation>
</comment>
<dbReference type="GO" id="GO:0070069">
    <property type="term" value="C:cytochrome complex"/>
    <property type="evidence" value="ECO:0007669"/>
    <property type="project" value="InterPro"/>
</dbReference>
<name>A0A8G2CPN0_ACIRU</name>
<evidence type="ECO:0000256" key="2">
    <source>
        <dbReference type="ARBA" id="ARBA00011530"/>
    </source>
</evidence>
<feature type="active site" description="Cysteine persulfide intermediate" evidence="15">
    <location>
        <position position="239"/>
    </location>
</feature>
<evidence type="ECO:0000256" key="8">
    <source>
        <dbReference type="ARBA" id="ARBA00022764"/>
    </source>
</evidence>
<evidence type="ECO:0000256" key="4">
    <source>
        <dbReference type="ARBA" id="ARBA00022617"/>
    </source>
</evidence>
<evidence type="ECO:0000256" key="6">
    <source>
        <dbReference type="ARBA" id="ARBA00022723"/>
    </source>
</evidence>
<feature type="binding site" description="axial binding residue" evidence="17">
    <location>
        <position position="239"/>
    </location>
    <ligand>
        <name>heme c</name>
        <dbReference type="ChEBI" id="CHEBI:61717"/>
        <label>2</label>
    </ligand>
    <ligandPart>
        <name>Fe</name>
        <dbReference type="ChEBI" id="CHEBI:18248"/>
    </ligandPart>
</feature>
<dbReference type="RefSeq" id="WP_029312681.1">
    <property type="nucleotide sequence ID" value="NZ_FTNE01000037.1"/>
</dbReference>
<dbReference type="OrthoDB" id="7916986at2"/>
<dbReference type="EMBL" id="FTNE01000037">
    <property type="protein sequence ID" value="SIR47775.1"/>
    <property type="molecule type" value="Genomic_DNA"/>
</dbReference>
<evidence type="ECO:0000256" key="17">
    <source>
        <dbReference type="PIRSR" id="PIRSR038455-3"/>
    </source>
</evidence>
<keyword evidence="9 14" id="KW-0249">Electron transport</keyword>
<evidence type="ECO:0000256" key="10">
    <source>
        <dbReference type="ARBA" id="ARBA00023004"/>
    </source>
</evidence>
<dbReference type="GO" id="GO:0009055">
    <property type="term" value="F:electron transfer activity"/>
    <property type="evidence" value="ECO:0007669"/>
    <property type="project" value="InterPro"/>
</dbReference>
<dbReference type="PIRSF" id="PIRSF038455">
    <property type="entry name" value="SoxA"/>
    <property type="match status" value="1"/>
</dbReference>
<dbReference type="GO" id="GO:0046872">
    <property type="term" value="F:metal ion binding"/>
    <property type="evidence" value="ECO:0007669"/>
    <property type="project" value="UniProtKB-KW"/>
</dbReference>
<evidence type="ECO:0000256" key="16">
    <source>
        <dbReference type="PIRSR" id="PIRSR038455-2"/>
    </source>
</evidence>
<dbReference type="Proteomes" id="UP000186308">
    <property type="component" value="Unassembled WGS sequence"/>
</dbReference>
<evidence type="ECO:0000256" key="5">
    <source>
        <dbReference type="ARBA" id="ARBA00022679"/>
    </source>
</evidence>
<keyword evidence="8 14" id="KW-0574">Periplasm</keyword>
<keyword evidence="21" id="KW-1185">Reference proteome</keyword>
<dbReference type="GO" id="GO:0016740">
    <property type="term" value="F:transferase activity"/>
    <property type="evidence" value="ECO:0007669"/>
    <property type="project" value="UniProtKB-KW"/>
</dbReference>
<keyword evidence="5 14" id="KW-0808">Transferase</keyword>
<comment type="subunit">
    <text evidence="2 14">Heterodimer of SoxA and SoxX.</text>
</comment>
<keyword evidence="7 18" id="KW-0732">Signal</keyword>
<evidence type="ECO:0000313" key="21">
    <source>
        <dbReference type="Proteomes" id="UP000186308"/>
    </source>
</evidence>
<comment type="cofactor">
    <cofactor evidence="16">
        <name>heme</name>
        <dbReference type="ChEBI" id="CHEBI:30413"/>
    </cofactor>
    <text evidence="16">Binds 2 heme groups per subunit.</text>
</comment>
<dbReference type="SUPFAM" id="SSF46626">
    <property type="entry name" value="Cytochrome c"/>
    <property type="match status" value="2"/>
</dbReference>
<evidence type="ECO:0000256" key="1">
    <source>
        <dbReference type="ARBA" id="ARBA00004418"/>
    </source>
</evidence>
<dbReference type="GO" id="GO:0016669">
    <property type="term" value="F:oxidoreductase activity, acting on a sulfur group of donors, cytochrome as acceptor"/>
    <property type="evidence" value="ECO:0007669"/>
    <property type="project" value="InterPro"/>
</dbReference>
<evidence type="ECO:0000313" key="20">
    <source>
        <dbReference type="EMBL" id="SIR47775.1"/>
    </source>
</evidence>
<feature type="binding site" description="axial binding residue" evidence="17">
    <location>
        <position position="196"/>
    </location>
    <ligand>
        <name>heme c</name>
        <dbReference type="ChEBI" id="CHEBI:61717"/>
        <label>2</label>
    </ligand>
    <ligandPart>
        <name>Fe</name>
        <dbReference type="ChEBI" id="CHEBI:18248"/>
    </ligandPart>
</feature>
<dbReference type="GO" id="GO:0042597">
    <property type="term" value="C:periplasmic space"/>
    <property type="evidence" value="ECO:0007669"/>
    <property type="project" value="UniProtKB-SubCell"/>
</dbReference>
<dbReference type="NCBIfam" id="TIGR04484">
    <property type="entry name" value="thiosulf_SoxA"/>
    <property type="match status" value="1"/>
</dbReference>
<evidence type="ECO:0000256" key="14">
    <source>
        <dbReference type="PIRNR" id="PIRNR038455"/>
    </source>
</evidence>
<comment type="catalytic activity">
    <reaction evidence="12 14">
        <text>L-cysteinyl-[SoxY protein] + thiosulfate + 2 Fe(III)-[cytochrome c] = S-sulfosulfanyl-L-cysteinyl-[SoxY protein] + 2 Fe(II)-[cytochrome c] + 2 H(+)</text>
        <dbReference type="Rhea" id="RHEA:56720"/>
        <dbReference type="Rhea" id="RHEA-COMP:10350"/>
        <dbReference type="Rhea" id="RHEA-COMP:14328"/>
        <dbReference type="Rhea" id="RHEA-COMP:14399"/>
        <dbReference type="Rhea" id="RHEA-COMP:14691"/>
        <dbReference type="ChEBI" id="CHEBI:15378"/>
        <dbReference type="ChEBI" id="CHEBI:29033"/>
        <dbReference type="ChEBI" id="CHEBI:29034"/>
        <dbReference type="ChEBI" id="CHEBI:29950"/>
        <dbReference type="ChEBI" id="CHEBI:33542"/>
        <dbReference type="ChEBI" id="CHEBI:139321"/>
        <dbReference type="EC" id="2.8.5.2"/>
    </reaction>
</comment>
<reference evidence="20 21" key="1">
    <citation type="submission" date="2017-01" db="EMBL/GenBank/DDBJ databases">
        <authorList>
            <person name="Varghese N."/>
            <person name="Submissions S."/>
        </authorList>
    </citation>
    <scope>NUCLEOTIDE SEQUENCE [LARGE SCALE GENOMIC DNA]</scope>
    <source>
        <strain evidence="20 21">ATCC 35905</strain>
    </source>
</reference>
<dbReference type="InterPro" id="IPR025710">
    <property type="entry name" value="SoxA"/>
</dbReference>
<proteinExistence type="inferred from homology"/>
<evidence type="ECO:0000256" key="9">
    <source>
        <dbReference type="ARBA" id="ARBA00022982"/>
    </source>
</evidence>
<dbReference type="AlphaFoldDB" id="A0A8G2CPN0"/>
<feature type="signal peptide" evidence="18">
    <location>
        <begin position="1"/>
        <end position="19"/>
    </location>
</feature>
<feature type="binding site" description="covalent" evidence="16">
    <location>
        <position position="96"/>
    </location>
    <ligand>
        <name>heme c</name>
        <dbReference type="ChEBI" id="CHEBI:61717"/>
        <label>1</label>
    </ligand>
</feature>
<keyword evidence="4 14" id="KW-0349">Heme</keyword>
<feature type="chain" id="PRO_5034986172" description="SoxAX cytochrome complex subunit A" evidence="18">
    <location>
        <begin position="20"/>
        <end position="278"/>
    </location>
</feature>
<comment type="similarity">
    <text evidence="11 14">Belongs to the SoxA family.</text>
</comment>
<dbReference type="GO" id="GO:0019417">
    <property type="term" value="P:sulfur oxidation"/>
    <property type="evidence" value="ECO:0007669"/>
    <property type="project" value="InterPro"/>
</dbReference>
<keyword evidence="10 14" id="KW-0408">Iron</keyword>
<evidence type="ECO:0000256" key="7">
    <source>
        <dbReference type="ARBA" id="ARBA00022729"/>
    </source>
</evidence>
<evidence type="ECO:0000256" key="11">
    <source>
        <dbReference type="ARBA" id="ARBA00025746"/>
    </source>
</evidence>
<comment type="catalytic activity">
    <reaction evidence="13 14">
        <text>S-sulfanyl-L-cysteinyl-[SoxY protein] + thiosulfate + 2 Fe(III)-[cytochrome c] = S-(2-sulfodisulfanyl)-L-cysteinyl-[SoxY protein] + 2 Fe(II)-[cytochrome c] + 2 H(+)</text>
        <dbReference type="Rhea" id="RHEA:51224"/>
        <dbReference type="Rhea" id="RHEA-COMP:10350"/>
        <dbReference type="Rhea" id="RHEA-COMP:14399"/>
        <dbReference type="Rhea" id="RHEA-COMP:14689"/>
        <dbReference type="Rhea" id="RHEA-COMP:14690"/>
        <dbReference type="ChEBI" id="CHEBI:15378"/>
        <dbReference type="ChEBI" id="CHEBI:29033"/>
        <dbReference type="ChEBI" id="CHEBI:29034"/>
        <dbReference type="ChEBI" id="CHEBI:33542"/>
        <dbReference type="ChEBI" id="CHEBI:61963"/>
        <dbReference type="ChEBI" id="CHEBI:140664"/>
        <dbReference type="EC" id="2.8.5.2"/>
    </reaction>
</comment>
<dbReference type="InterPro" id="IPR036909">
    <property type="entry name" value="Cyt_c-like_dom_sf"/>
</dbReference>
<organism evidence="20 21">
    <name type="scientific">Acidiphilium rubrum</name>
    <dbReference type="NCBI Taxonomy" id="526"/>
    <lineage>
        <taxon>Bacteria</taxon>
        <taxon>Pseudomonadati</taxon>
        <taxon>Pseudomonadota</taxon>
        <taxon>Alphaproteobacteria</taxon>
        <taxon>Acetobacterales</taxon>
        <taxon>Acidocellaceae</taxon>
        <taxon>Acidiphilium</taxon>
    </lineage>
</organism>
<dbReference type="Gene3D" id="1.10.760.10">
    <property type="entry name" value="Cytochrome c-like domain"/>
    <property type="match status" value="2"/>
</dbReference>
<sequence length="278" mass="29995">MKLALIVLASLWAAPLAQAASQPDPAADLQGFQGYFLKRFPKVPLAAYVNGPYNFSKSERDQWKQIIEFPPYAFAVADGKTLFDTKFANGKTYASCFPNGGIGIAQTYPMFDAKTGRVVPLGVAINRCRVANGAAKLSLTTGKLADIEAYMTSTSDGKPIDVVVPHDPRALAAYQAGKEYFYSRRGQLNFSCASCHVQAAGMHLRGDVLAPALGLTASFPLYRSSWGDVGTLVRRFIGCNKKVKAEPEAADSTAYRDLAYFMTYMNNGLPIAGPGARP</sequence>
<keyword evidence="6 14" id="KW-0479">Metal-binding</keyword>
<dbReference type="InterPro" id="IPR009056">
    <property type="entry name" value="Cyt_c-like_dom"/>
</dbReference>